<dbReference type="EMBL" id="JAAAIL010003888">
    <property type="protein sequence ID" value="KAG0248944.1"/>
    <property type="molecule type" value="Genomic_DNA"/>
</dbReference>
<dbReference type="Proteomes" id="UP001194580">
    <property type="component" value="Unassembled WGS sequence"/>
</dbReference>
<sequence>MSSIEYIHLAHEKIQLTESQCVLPVARPKETRNGQPIRKCITIKSHDDPLLCPVQAITEYLHRISDHDIMVPHPKNNRELYRPLVRDIRFPNKSAKSNTNSNHIASVTELLSLPETAKVRVI</sequence>
<dbReference type="AlphaFoldDB" id="A0AAD4D085"/>
<evidence type="ECO:0000313" key="1">
    <source>
        <dbReference type="EMBL" id="KAG0248944.1"/>
    </source>
</evidence>
<name>A0AAD4D085_9FUNG</name>
<protein>
    <submittedName>
        <fullName evidence="1">Uncharacterized protein</fullName>
    </submittedName>
</protein>
<keyword evidence="2" id="KW-1185">Reference proteome</keyword>
<comment type="caution">
    <text evidence="1">The sequence shown here is derived from an EMBL/GenBank/DDBJ whole genome shotgun (WGS) entry which is preliminary data.</text>
</comment>
<gene>
    <name evidence="1" type="ORF">BGZ95_007777</name>
</gene>
<feature type="non-terminal residue" evidence="1">
    <location>
        <position position="122"/>
    </location>
</feature>
<accession>A0AAD4D085</accession>
<organism evidence="1 2">
    <name type="scientific">Linnemannia exigua</name>
    <dbReference type="NCBI Taxonomy" id="604196"/>
    <lineage>
        <taxon>Eukaryota</taxon>
        <taxon>Fungi</taxon>
        <taxon>Fungi incertae sedis</taxon>
        <taxon>Mucoromycota</taxon>
        <taxon>Mortierellomycotina</taxon>
        <taxon>Mortierellomycetes</taxon>
        <taxon>Mortierellales</taxon>
        <taxon>Mortierellaceae</taxon>
        <taxon>Linnemannia</taxon>
    </lineage>
</organism>
<reference evidence="1" key="1">
    <citation type="journal article" date="2020" name="Fungal Divers.">
        <title>Resolving the Mortierellaceae phylogeny through synthesis of multi-gene phylogenetics and phylogenomics.</title>
        <authorList>
            <person name="Vandepol N."/>
            <person name="Liber J."/>
            <person name="Desiro A."/>
            <person name="Na H."/>
            <person name="Kennedy M."/>
            <person name="Barry K."/>
            <person name="Grigoriev I.V."/>
            <person name="Miller A.N."/>
            <person name="O'Donnell K."/>
            <person name="Stajich J.E."/>
            <person name="Bonito G."/>
        </authorList>
    </citation>
    <scope>NUCLEOTIDE SEQUENCE</scope>
    <source>
        <strain evidence="1">NRRL 28262</strain>
    </source>
</reference>
<proteinExistence type="predicted"/>
<evidence type="ECO:0000313" key="2">
    <source>
        <dbReference type="Proteomes" id="UP001194580"/>
    </source>
</evidence>